<sequence>MAIPNVAYTGAVIGVAVSPLASHQGEPGSIPGGIVPRFSRVGIVPDDAVGRRVFSGISRSPRPCIPTVLYTHLASSSSALKTSILLASHLGKQGSIPGRVTPRFSHVGIVLDYAAGRRVSSVLSFRRCSILTLIALIGSQALARHDGNIARLVRRSDEALGVRVTVARIAPSLLDSPCSSVTHYVTIESGLVGIWRWAIVSRLQVQRVCVCVCVRVCGGWQRGRKLFVDGQYLPGPGRVVSGAGPSEECAVNKGGPCLSFPWEDCGHKCSSLARHKTRRHAIRLHPQLQLPADSLFLVGVLPRPVAKVGKGGRGSPPPTNFLATPNSTVCEKLHHRPVMKVVLTLACNESCTIQRARQVKCGHIKQSYVGIQRQTILVFCEVVDISPLTSSFPRLTASNSHTSKYVLRRPPPRRLDVGRRHRVFATPSYTGISSPADDTPPGNRCLVGHVLPNRSLAPLGIVKSACTEAWTASSPPPLHPNRASFIETRGSTNSGEADHKVDTGGQTTWNQFCGLAELV</sequence>
<reference evidence="1 2" key="1">
    <citation type="submission" date="2023-02" db="EMBL/GenBank/DDBJ databases">
        <title>LHISI_Scaffold_Assembly.</title>
        <authorList>
            <person name="Stuart O.P."/>
            <person name="Cleave R."/>
            <person name="Magrath M.J.L."/>
            <person name="Mikheyev A.S."/>
        </authorList>
    </citation>
    <scope>NUCLEOTIDE SEQUENCE [LARGE SCALE GENOMIC DNA]</scope>
    <source>
        <strain evidence="1">Daus_M_001</strain>
        <tissue evidence="1">Leg muscle</tissue>
    </source>
</reference>
<evidence type="ECO:0008006" key="3">
    <source>
        <dbReference type="Google" id="ProtNLM"/>
    </source>
</evidence>
<evidence type="ECO:0000313" key="1">
    <source>
        <dbReference type="EMBL" id="KAJ8897257.1"/>
    </source>
</evidence>
<gene>
    <name evidence="1" type="ORF">PR048_002603</name>
</gene>
<evidence type="ECO:0000313" key="2">
    <source>
        <dbReference type="Proteomes" id="UP001159363"/>
    </source>
</evidence>
<comment type="caution">
    <text evidence="1">The sequence shown here is derived from an EMBL/GenBank/DDBJ whole genome shotgun (WGS) entry which is preliminary data.</text>
</comment>
<name>A0ABQ9IKP6_9NEOP</name>
<proteinExistence type="predicted"/>
<organism evidence="1 2">
    <name type="scientific">Dryococelus australis</name>
    <dbReference type="NCBI Taxonomy" id="614101"/>
    <lineage>
        <taxon>Eukaryota</taxon>
        <taxon>Metazoa</taxon>
        <taxon>Ecdysozoa</taxon>
        <taxon>Arthropoda</taxon>
        <taxon>Hexapoda</taxon>
        <taxon>Insecta</taxon>
        <taxon>Pterygota</taxon>
        <taxon>Neoptera</taxon>
        <taxon>Polyneoptera</taxon>
        <taxon>Phasmatodea</taxon>
        <taxon>Verophasmatodea</taxon>
        <taxon>Anareolatae</taxon>
        <taxon>Phasmatidae</taxon>
        <taxon>Eurycanthinae</taxon>
        <taxon>Dryococelus</taxon>
    </lineage>
</organism>
<dbReference type="Proteomes" id="UP001159363">
    <property type="component" value="Chromosome 1"/>
</dbReference>
<keyword evidence="2" id="KW-1185">Reference proteome</keyword>
<protein>
    <recommendedName>
        <fullName evidence="3">C2H2-type domain-containing protein</fullName>
    </recommendedName>
</protein>
<dbReference type="EMBL" id="JARBHB010000001">
    <property type="protein sequence ID" value="KAJ8897257.1"/>
    <property type="molecule type" value="Genomic_DNA"/>
</dbReference>
<accession>A0ABQ9IKP6</accession>